<keyword evidence="2" id="KW-1185">Reference proteome</keyword>
<name>A0A0M9A1J3_9HYME</name>
<dbReference type="STRING" id="166423.A0A0M9A1J3"/>
<sequence>MSENRAVKDFVSTGCCFHLASQGFGFITFADPASVDKVLAQGNHELDGKKFFALQDVLVRSKKERETGPADLGRFKQAECAATPLGGNTAKMHAPTSLAGSYDTSVWEPLGYMEELTSSDIGVYKLLANKGGSLFRTPMLPALDRNGNRRKISWKSWKSDVEDRGQASQSSPPQNLSQLFDKLTIQMAGRFFRKGSREFVKAYYARHTLPQAAISVRSAGPRCP</sequence>
<dbReference type="AlphaFoldDB" id="A0A0M9A1J3"/>
<dbReference type="EMBL" id="KQ435794">
    <property type="protein sequence ID" value="KOX73909.1"/>
    <property type="molecule type" value="Genomic_DNA"/>
</dbReference>
<dbReference type="Proteomes" id="UP000053105">
    <property type="component" value="Unassembled WGS sequence"/>
</dbReference>
<dbReference type="GO" id="GO:0003676">
    <property type="term" value="F:nucleic acid binding"/>
    <property type="evidence" value="ECO:0007669"/>
    <property type="project" value="InterPro"/>
</dbReference>
<evidence type="ECO:0000313" key="1">
    <source>
        <dbReference type="EMBL" id="KOX73909.1"/>
    </source>
</evidence>
<dbReference type="InterPro" id="IPR012677">
    <property type="entry name" value="Nucleotide-bd_a/b_plait_sf"/>
</dbReference>
<proteinExistence type="predicted"/>
<dbReference type="SUPFAM" id="SSF54928">
    <property type="entry name" value="RNA-binding domain, RBD"/>
    <property type="match status" value="1"/>
</dbReference>
<evidence type="ECO:0000313" key="2">
    <source>
        <dbReference type="Proteomes" id="UP000053105"/>
    </source>
</evidence>
<protein>
    <submittedName>
        <fullName evidence="1">RNA-binding protein Musashi like protein Rbp6</fullName>
    </submittedName>
</protein>
<organism evidence="1 2">
    <name type="scientific">Melipona quadrifasciata</name>
    <dbReference type="NCBI Taxonomy" id="166423"/>
    <lineage>
        <taxon>Eukaryota</taxon>
        <taxon>Metazoa</taxon>
        <taxon>Ecdysozoa</taxon>
        <taxon>Arthropoda</taxon>
        <taxon>Hexapoda</taxon>
        <taxon>Insecta</taxon>
        <taxon>Pterygota</taxon>
        <taxon>Neoptera</taxon>
        <taxon>Endopterygota</taxon>
        <taxon>Hymenoptera</taxon>
        <taxon>Apocrita</taxon>
        <taxon>Aculeata</taxon>
        <taxon>Apoidea</taxon>
        <taxon>Anthophila</taxon>
        <taxon>Apidae</taxon>
        <taxon>Melipona</taxon>
    </lineage>
</organism>
<gene>
    <name evidence="1" type="ORF">WN51_13987</name>
</gene>
<dbReference type="OrthoDB" id="1875751at2759"/>
<dbReference type="InterPro" id="IPR035979">
    <property type="entry name" value="RBD_domain_sf"/>
</dbReference>
<dbReference type="Gene3D" id="3.30.70.330">
    <property type="match status" value="1"/>
</dbReference>
<accession>A0A0M9A1J3</accession>
<reference evidence="1 2" key="1">
    <citation type="submission" date="2015-07" db="EMBL/GenBank/DDBJ databases">
        <title>The genome of Melipona quadrifasciata.</title>
        <authorList>
            <person name="Pan H."/>
            <person name="Kapheim K."/>
        </authorList>
    </citation>
    <scope>NUCLEOTIDE SEQUENCE [LARGE SCALE GENOMIC DNA]</scope>
    <source>
        <strain evidence="1">0111107301</strain>
        <tissue evidence="1">Whole body</tissue>
    </source>
</reference>